<name>A0A383WJ27_TETOB</name>
<gene>
    <name evidence="1" type="ORF">BQ4739_LOCUS17623</name>
</gene>
<protein>
    <submittedName>
        <fullName evidence="1">Uncharacterized protein</fullName>
    </submittedName>
</protein>
<organism evidence="1 2">
    <name type="scientific">Tetradesmus obliquus</name>
    <name type="common">Green alga</name>
    <name type="synonym">Acutodesmus obliquus</name>
    <dbReference type="NCBI Taxonomy" id="3088"/>
    <lineage>
        <taxon>Eukaryota</taxon>
        <taxon>Viridiplantae</taxon>
        <taxon>Chlorophyta</taxon>
        <taxon>core chlorophytes</taxon>
        <taxon>Chlorophyceae</taxon>
        <taxon>CS clade</taxon>
        <taxon>Sphaeropleales</taxon>
        <taxon>Scenedesmaceae</taxon>
        <taxon>Tetradesmus</taxon>
    </lineage>
</organism>
<dbReference type="Proteomes" id="UP000256970">
    <property type="component" value="Unassembled WGS sequence"/>
</dbReference>
<proteinExistence type="predicted"/>
<evidence type="ECO:0000313" key="2">
    <source>
        <dbReference type="Proteomes" id="UP000256970"/>
    </source>
</evidence>
<reference evidence="1 2" key="1">
    <citation type="submission" date="2016-10" db="EMBL/GenBank/DDBJ databases">
        <authorList>
            <person name="Cai Z."/>
        </authorList>
    </citation>
    <scope>NUCLEOTIDE SEQUENCE [LARGE SCALE GENOMIC DNA]</scope>
</reference>
<sequence length="67" mass="7498">MVTTRRSKISQNQPEEACQVLHFKRCRQHCSTHSSAVMKRRCVACFRPAEVGGQHYSSAQQGTCTSA</sequence>
<evidence type="ECO:0000313" key="1">
    <source>
        <dbReference type="EMBL" id="SZX77263.1"/>
    </source>
</evidence>
<keyword evidence="2" id="KW-1185">Reference proteome</keyword>
<dbReference type="AlphaFoldDB" id="A0A383WJ27"/>
<dbReference type="EMBL" id="FNXT01001279">
    <property type="protein sequence ID" value="SZX77263.1"/>
    <property type="molecule type" value="Genomic_DNA"/>
</dbReference>
<accession>A0A383WJ27</accession>